<feature type="transmembrane region" description="Helical" evidence="1">
    <location>
        <begin position="26"/>
        <end position="44"/>
    </location>
</feature>
<dbReference type="Pfam" id="PF04892">
    <property type="entry name" value="VanZ"/>
    <property type="match status" value="1"/>
</dbReference>
<accession>A0A1N6E8Q6</accession>
<proteinExistence type="predicted"/>
<dbReference type="InterPro" id="IPR053150">
    <property type="entry name" value="Teicoplanin_resist-assoc"/>
</dbReference>
<keyword evidence="1" id="KW-0472">Membrane</keyword>
<dbReference type="STRING" id="232089.SAMN05443544_1208"/>
<protein>
    <submittedName>
        <fullName evidence="3">VanZ like family protein</fullName>
    </submittedName>
</protein>
<dbReference type="EMBL" id="FSRJ01000001">
    <property type="protein sequence ID" value="SIN79297.1"/>
    <property type="molecule type" value="Genomic_DNA"/>
</dbReference>
<evidence type="ECO:0000313" key="3">
    <source>
        <dbReference type="EMBL" id="SIN79297.1"/>
    </source>
</evidence>
<evidence type="ECO:0000256" key="1">
    <source>
        <dbReference type="SAM" id="Phobius"/>
    </source>
</evidence>
<dbReference type="InterPro" id="IPR006976">
    <property type="entry name" value="VanZ-like"/>
</dbReference>
<keyword evidence="1" id="KW-0812">Transmembrane</keyword>
<evidence type="ECO:0000259" key="2">
    <source>
        <dbReference type="Pfam" id="PF04892"/>
    </source>
</evidence>
<evidence type="ECO:0000313" key="4">
    <source>
        <dbReference type="Proteomes" id="UP000184699"/>
    </source>
</evidence>
<dbReference type="PANTHER" id="PTHR36834">
    <property type="entry name" value="MEMBRANE PROTEIN-RELATED"/>
    <property type="match status" value="1"/>
</dbReference>
<keyword evidence="4" id="KW-1185">Reference proteome</keyword>
<dbReference type="Proteomes" id="UP000184699">
    <property type="component" value="Unassembled WGS sequence"/>
</dbReference>
<reference evidence="4" key="1">
    <citation type="submission" date="2016-11" db="EMBL/GenBank/DDBJ databases">
        <authorList>
            <person name="Varghese N."/>
            <person name="Submissions S."/>
        </authorList>
    </citation>
    <scope>NUCLEOTIDE SEQUENCE [LARGE SCALE GENOMIC DNA]</scope>
    <source>
        <strain evidence="4">DSM 8595</strain>
    </source>
</reference>
<name>A0A1N6E8Q6_9MICO</name>
<dbReference type="OrthoDB" id="4942035at2"/>
<organism evidence="3 4">
    <name type="scientific">Agromyces cerinus subsp. cerinus</name>
    <dbReference type="NCBI Taxonomy" id="232089"/>
    <lineage>
        <taxon>Bacteria</taxon>
        <taxon>Bacillati</taxon>
        <taxon>Actinomycetota</taxon>
        <taxon>Actinomycetes</taxon>
        <taxon>Micrococcales</taxon>
        <taxon>Microbacteriaceae</taxon>
        <taxon>Agromyces</taxon>
    </lineage>
</organism>
<dbReference type="PANTHER" id="PTHR36834:SF2">
    <property type="entry name" value="MEMBRANE PROTEIN"/>
    <property type="match status" value="1"/>
</dbReference>
<keyword evidence="1" id="KW-1133">Transmembrane helix</keyword>
<dbReference type="AlphaFoldDB" id="A0A1N6E8Q6"/>
<dbReference type="RefSeq" id="WP_074259330.1">
    <property type="nucleotide sequence ID" value="NZ_FSRJ01000001.1"/>
</dbReference>
<sequence length="224" mass="23605">MSVEQLPRSPRPTSARGAPRRAGRGILLPGLFALYLALLVWVVMWKLEVPYIGIGGLGQVKLVPFVSDDCNGASAPSEVIANIVLFIPFGLYLGLLAPTWPWWKAACAIAGASLALEVAQYALSVGSSDVTDLITNTAGGLIGLILLAVVRRRLGERTGTAMTRFCSGLTVLALIATAAFIASPVSFAPQRDVLVSMPGSQGTGPGMRSGDGERIDREVRDLQC</sequence>
<feature type="domain" description="VanZ-like" evidence="2">
    <location>
        <begin position="32"/>
        <end position="150"/>
    </location>
</feature>
<feature type="transmembrane region" description="Helical" evidence="1">
    <location>
        <begin position="102"/>
        <end position="121"/>
    </location>
</feature>
<gene>
    <name evidence="3" type="ORF">SAMN05443544_1208</name>
</gene>
<feature type="transmembrane region" description="Helical" evidence="1">
    <location>
        <begin position="79"/>
        <end position="95"/>
    </location>
</feature>
<feature type="transmembrane region" description="Helical" evidence="1">
    <location>
        <begin position="162"/>
        <end position="182"/>
    </location>
</feature>
<feature type="transmembrane region" description="Helical" evidence="1">
    <location>
        <begin position="133"/>
        <end position="150"/>
    </location>
</feature>